<dbReference type="GO" id="GO:0010043">
    <property type="term" value="P:response to zinc ion"/>
    <property type="evidence" value="ECO:0007669"/>
    <property type="project" value="UniProtKB-ARBA"/>
</dbReference>
<dbReference type="GO" id="GO:0046688">
    <property type="term" value="P:response to copper ion"/>
    <property type="evidence" value="ECO:0007669"/>
    <property type="project" value="UniProtKB-ARBA"/>
</dbReference>
<dbReference type="GO" id="GO:0051597">
    <property type="term" value="P:response to methylmercury"/>
    <property type="evidence" value="ECO:0007669"/>
    <property type="project" value="UniProtKB-ARBA"/>
</dbReference>
<dbReference type="InterPro" id="IPR018064">
    <property type="entry name" value="Metalthion_vert_metal_BS"/>
</dbReference>
<sequence>INSPPARPHSTFNLQLQEERNFYSITRLRTFFVKPIMDPCECSKTGTCNCGTSCKCTNCQCTSCKKSCCSCCPSDCSKCASGCVCKGNSCDTKCCQ</sequence>
<gene>
    <name evidence="6" type="ORF">QTP70_020717</name>
</gene>
<dbReference type="PANTHER" id="PTHR23299:SF24">
    <property type="entry name" value="METALLOTHIONEIN-1X"/>
    <property type="match status" value="1"/>
</dbReference>
<dbReference type="PANTHER" id="PTHR23299">
    <property type="entry name" value="METALLOTHIONEIN"/>
    <property type="match status" value="1"/>
</dbReference>
<dbReference type="PROSITE" id="PS00203">
    <property type="entry name" value="METALLOTHIONEIN_VRT"/>
    <property type="match status" value="1"/>
</dbReference>
<dbReference type="Gene3D" id="4.10.10.10">
    <property type="entry name" value="Metallothionein Isoform II"/>
    <property type="match status" value="1"/>
</dbReference>
<dbReference type="AlphaFoldDB" id="A0AAE0RBM5"/>
<comment type="function">
    <text evidence="1 5">Metallothioneins have a high content of cysteine residues that bind various heavy metals.</text>
</comment>
<feature type="non-terminal residue" evidence="6">
    <location>
        <position position="1"/>
    </location>
</feature>
<name>A0AAE0RBM5_9TELE</name>
<dbReference type="Pfam" id="PF00131">
    <property type="entry name" value="Metallothio"/>
    <property type="match status" value="1"/>
</dbReference>
<evidence type="ECO:0000256" key="4">
    <source>
        <dbReference type="ARBA" id="ARBA00022851"/>
    </source>
</evidence>
<dbReference type="PRINTS" id="PR00860">
    <property type="entry name" value="MTVERTEBRATE"/>
</dbReference>
<dbReference type="InterPro" id="IPR000006">
    <property type="entry name" value="Metalthion_vert"/>
</dbReference>
<dbReference type="EMBL" id="JAUCMX010000004">
    <property type="protein sequence ID" value="KAK3548826.1"/>
    <property type="molecule type" value="Genomic_DNA"/>
</dbReference>
<organism evidence="6 7">
    <name type="scientific">Hemibagrus guttatus</name>
    <dbReference type="NCBI Taxonomy" id="175788"/>
    <lineage>
        <taxon>Eukaryota</taxon>
        <taxon>Metazoa</taxon>
        <taxon>Chordata</taxon>
        <taxon>Craniata</taxon>
        <taxon>Vertebrata</taxon>
        <taxon>Euteleostomi</taxon>
        <taxon>Actinopterygii</taxon>
        <taxon>Neopterygii</taxon>
        <taxon>Teleostei</taxon>
        <taxon>Ostariophysi</taxon>
        <taxon>Siluriformes</taxon>
        <taxon>Bagridae</taxon>
        <taxon>Hemibagrus</taxon>
    </lineage>
</organism>
<keyword evidence="4 5" id="KW-0480">Metal-thiolate cluster</keyword>
<evidence type="ECO:0000256" key="2">
    <source>
        <dbReference type="ARBA" id="ARBA00007283"/>
    </source>
</evidence>
<dbReference type="InterPro" id="IPR017854">
    <property type="entry name" value="Metalthion_dom_sf"/>
</dbReference>
<keyword evidence="3 5" id="KW-0479">Metal-binding</keyword>
<accession>A0AAE0RBM5</accession>
<comment type="caution">
    <text evidence="6">The sequence shown here is derived from an EMBL/GenBank/DDBJ whole genome shotgun (WGS) entry which is preliminary data.</text>
</comment>
<dbReference type="GO" id="GO:0090050">
    <property type="term" value="P:positive regulation of cell migration involved in sprouting angiogenesis"/>
    <property type="evidence" value="ECO:0007669"/>
    <property type="project" value="UniProtKB-ARBA"/>
</dbReference>
<reference evidence="6" key="1">
    <citation type="submission" date="2023-06" db="EMBL/GenBank/DDBJ databases">
        <title>Male Hemibagrus guttatus genome.</title>
        <authorList>
            <person name="Bian C."/>
        </authorList>
    </citation>
    <scope>NUCLEOTIDE SEQUENCE</scope>
    <source>
        <strain evidence="6">Male_cb2023</strain>
        <tissue evidence="6">Muscle</tissue>
    </source>
</reference>
<dbReference type="GO" id="GO:0046872">
    <property type="term" value="F:metal ion binding"/>
    <property type="evidence" value="ECO:0007669"/>
    <property type="project" value="UniProtKB-KW"/>
</dbReference>
<evidence type="ECO:0000313" key="7">
    <source>
        <dbReference type="Proteomes" id="UP001274896"/>
    </source>
</evidence>
<comment type="similarity">
    <text evidence="2 5">Belongs to the metallothionein superfamily. Type 1 family.</text>
</comment>
<protein>
    <recommendedName>
        <fullName evidence="5">Metallothionein</fullName>
    </recommendedName>
</protein>
<evidence type="ECO:0000256" key="1">
    <source>
        <dbReference type="ARBA" id="ARBA00002568"/>
    </source>
</evidence>
<evidence type="ECO:0000256" key="3">
    <source>
        <dbReference type="ARBA" id="ARBA00022723"/>
    </source>
</evidence>
<dbReference type="SUPFAM" id="SSF57868">
    <property type="entry name" value="Metallothionein"/>
    <property type="match status" value="1"/>
</dbReference>
<proteinExistence type="inferred from homology"/>
<dbReference type="InterPro" id="IPR023587">
    <property type="entry name" value="Metalthion_dom_sf_vert"/>
</dbReference>
<evidence type="ECO:0000256" key="5">
    <source>
        <dbReference type="RuleBase" id="RU000621"/>
    </source>
</evidence>
<dbReference type="GO" id="GO:0046686">
    <property type="term" value="P:response to cadmium ion"/>
    <property type="evidence" value="ECO:0007669"/>
    <property type="project" value="UniProtKB-ARBA"/>
</dbReference>
<dbReference type="FunFam" id="4.10.10.10:FF:000001">
    <property type="entry name" value="Metallothionein"/>
    <property type="match status" value="1"/>
</dbReference>
<dbReference type="Proteomes" id="UP001274896">
    <property type="component" value="Unassembled WGS sequence"/>
</dbReference>
<dbReference type="GO" id="GO:0010575">
    <property type="term" value="P:positive regulation of vascular endothelial growth factor production"/>
    <property type="evidence" value="ECO:0007669"/>
    <property type="project" value="UniProtKB-ARBA"/>
</dbReference>
<evidence type="ECO:0000313" key="6">
    <source>
        <dbReference type="EMBL" id="KAK3548826.1"/>
    </source>
</evidence>
<keyword evidence="7" id="KW-1185">Reference proteome</keyword>